<proteinExistence type="predicted"/>
<feature type="compositionally biased region" description="Low complexity" evidence="1">
    <location>
        <begin position="398"/>
        <end position="407"/>
    </location>
</feature>
<accession>A0AAU7DHR4</accession>
<evidence type="ECO:0000313" key="2">
    <source>
        <dbReference type="EMBL" id="XBH16336.1"/>
    </source>
</evidence>
<feature type="compositionally biased region" description="Basic and acidic residues" evidence="1">
    <location>
        <begin position="337"/>
        <end position="346"/>
    </location>
</feature>
<sequence>MIRPSSSSSFQFHAPVRLITLFCAGLALSGVMALAQAITIDTKSGANHGNGTVDRRYAQIKPTNVPLDKSELDAKTRTELIRVLQAEQGFAMRPFPMGHKGLTLVANGELTPAGEPYLDMVTANGICAKPGDRVVLTDVKFDRNKIVFELNGGPDLKHRFLRHVQIGAGGGMTNPVVQDNGEQATGARLTLEFKGRIPELTGSQVKALLTPLISFDVKTPIQAFTDTLPPKLKEAILDHNVMVGMSTDMVLFAMGQPQRKVREVDGQTPFEEWIYGAPPNPVQFVRINGNRVIRVEIAKVGESPRIFTKDEVDGLMRTDGTPLVAEEQHTRTVKMGDVTRDPDKEAPAPPPTLTAPGEKLPDNAAQQSGVMKPVEFPKQKPDDYPDVEAARRADQAKAAEAADAQKASDTGAGTAKPATSQGTTPSSATSPAPDSTQPH</sequence>
<reference evidence="2" key="1">
    <citation type="submission" date="2023-03" db="EMBL/GenBank/DDBJ databases">
        <title>Edaphobacter sp.</title>
        <authorList>
            <person name="Huber K.J."/>
            <person name="Papendorf J."/>
            <person name="Pilke C."/>
            <person name="Bunk B."/>
            <person name="Sproeer C."/>
            <person name="Pester M."/>
        </authorList>
    </citation>
    <scope>NUCLEOTIDE SEQUENCE</scope>
    <source>
        <strain evidence="2">DSM 110680</strain>
    </source>
</reference>
<dbReference type="AlphaFoldDB" id="A0AAU7DHR4"/>
<feature type="region of interest" description="Disordered" evidence="1">
    <location>
        <begin position="322"/>
        <end position="439"/>
    </location>
</feature>
<feature type="compositionally biased region" description="Basic and acidic residues" evidence="1">
    <location>
        <begin position="375"/>
        <end position="397"/>
    </location>
</feature>
<organism evidence="2">
    <name type="scientific">Telmatobacter sp. DSM 110680</name>
    <dbReference type="NCBI Taxonomy" id="3036704"/>
    <lineage>
        <taxon>Bacteria</taxon>
        <taxon>Pseudomonadati</taxon>
        <taxon>Acidobacteriota</taxon>
        <taxon>Terriglobia</taxon>
        <taxon>Terriglobales</taxon>
        <taxon>Acidobacteriaceae</taxon>
        <taxon>Telmatobacter</taxon>
    </lineage>
</organism>
<evidence type="ECO:0000256" key="1">
    <source>
        <dbReference type="SAM" id="MobiDB-lite"/>
    </source>
</evidence>
<feature type="compositionally biased region" description="Low complexity" evidence="1">
    <location>
        <begin position="417"/>
        <end position="439"/>
    </location>
</feature>
<name>A0AAU7DHR4_9BACT</name>
<dbReference type="EMBL" id="CP121196">
    <property type="protein sequence ID" value="XBH16336.1"/>
    <property type="molecule type" value="Genomic_DNA"/>
</dbReference>
<dbReference type="RefSeq" id="WP_348261565.1">
    <property type="nucleotide sequence ID" value="NZ_CP121196.1"/>
</dbReference>
<gene>
    <name evidence="2" type="ORF">P8935_17395</name>
</gene>
<protein>
    <submittedName>
        <fullName evidence="2">Uncharacterized protein</fullName>
    </submittedName>
</protein>